<keyword evidence="2" id="KW-1185">Reference proteome</keyword>
<proteinExistence type="predicted"/>
<evidence type="ECO:0008006" key="3">
    <source>
        <dbReference type="Google" id="ProtNLM"/>
    </source>
</evidence>
<dbReference type="Proteomes" id="UP000467379">
    <property type="component" value="Plasmid pJCM12687"/>
</dbReference>
<reference evidence="1 2" key="1">
    <citation type="journal article" date="2019" name="Emerg. Microbes Infect.">
        <title>Comprehensive subspecies identification of 175 nontuberculous mycobacteria species based on 7547 genomic profiles.</title>
        <authorList>
            <person name="Matsumoto Y."/>
            <person name="Kinjo T."/>
            <person name="Motooka D."/>
            <person name="Nabeya D."/>
            <person name="Jung N."/>
            <person name="Uechi K."/>
            <person name="Horii T."/>
            <person name="Iida T."/>
            <person name="Fujita J."/>
            <person name="Nakamura S."/>
        </authorList>
    </citation>
    <scope>NUCLEOTIDE SEQUENCE [LARGE SCALE GENOMIC DNA]</scope>
    <source>
        <strain evidence="1 2">JCM 12687</strain>
        <plasmid evidence="1">pJCM12687</plasmid>
    </source>
</reference>
<geneLocation type="plasmid" evidence="1 2">
    <name>pJCM12687</name>
</geneLocation>
<sequence length="106" mass="11308">MNLYCEGMKAITITIPEELDALATAEARRRGISKSELICMGLDAVLSPPSSRTRMTFGGLFRVSGRTGFQRNQVRSTTSCTAGEVRRQGLVGSVGAAGRMPGKSAR</sequence>
<evidence type="ECO:0000313" key="2">
    <source>
        <dbReference type="Proteomes" id="UP000467379"/>
    </source>
</evidence>
<name>A0ABN6BB95_9MYCO</name>
<organism evidence="1 2">
    <name type="scientific">Mycobacterium branderi</name>
    <dbReference type="NCBI Taxonomy" id="43348"/>
    <lineage>
        <taxon>Bacteria</taxon>
        <taxon>Bacillati</taxon>
        <taxon>Actinomycetota</taxon>
        <taxon>Actinomycetes</taxon>
        <taxon>Mycobacteriales</taxon>
        <taxon>Mycobacteriaceae</taxon>
        <taxon>Mycobacterium</taxon>
    </lineage>
</organism>
<evidence type="ECO:0000313" key="1">
    <source>
        <dbReference type="EMBL" id="BBZ14945.1"/>
    </source>
</evidence>
<protein>
    <recommendedName>
        <fullName evidence="3">Ribbon-helix-helix protein CopG domain-containing protein</fullName>
    </recommendedName>
</protein>
<dbReference type="CDD" id="cd21631">
    <property type="entry name" value="RHH_CopG_NikR-like"/>
    <property type="match status" value="1"/>
</dbReference>
<dbReference type="EMBL" id="AP022607">
    <property type="protein sequence ID" value="BBZ14945.1"/>
    <property type="molecule type" value="Genomic_DNA"/>
</dbReference>
<keyword evidence="1" id="KW-0614">Plasmid</keyword>
<gene>
    <name evidence="1" type="ORF">MBRA_51400</name>
</gene>
<accession>A0ABN6BB95</accession>